<keyword evidence="4 7" id="KW-0238">DNA-binding</keyword>
<dbReference type="InterPro" id="IPR001356">
    <property type="entry name" value="HD"/>
</dbReference>
<dbReference type="CDD" id="cd00086">
    <property type="entry name" value="homeodomain"/>
    <property type="match status" value="1"/>
</dbReference>
<dbReference type="SUPFAM" id="SSF46689">
    <property type="entry name" value="Homeodomain-like"/>
    <property type="match status" value="1"/>
</dbReference>
<evidence type="ECO:0000256" key="5">
    <source>
        <dbReference type="ARBA" id="ARBA00023155"/>
    </source>
</evidence>
<dbReference type="Pfam" id="PF00046">
    <property type="entry name" value="Homeodomain"/>
    <property type="match status" value="1"/>
</dbReference>
<dbReference type="PROSITE" id="PS00032">
    <property type="entry name" value="ANTENNAPEDIA"/>
    <property type="match status" value="1"/>
</dbReference>
<dbReference type="GO" id="GO:0009952">
    <property type="term" value="P:anterior/posterior pattern specification"/>
    <property type="evidence" value="ECO:0000318"/>
    <property type="project" value="GO_Central"/>
</dbReference>
<feature type="region of interest" description="Disordered" evidence="9">
    <location>
        <begin position="445"/>
        <end position="469"/>
    </location>
</feature>
<keyword evidence="3" id="KW-0217">Developmental protein</keyword>
<dbReference type="STRING" id="6669.E9G1J1"/>
<dbReference type="PROSITE" id="PS50071">
    <property type="entry name" value="HOMEOBOX_2"/>
    <property type="match status" value="1"/>
</dbReference>
<name>E9G1J1_DAPPU</name>
<evidence type="ECO:0000256" key="3">
    <source>
        <dbReference type="ARBA" id="ARBA00022473"/>
    </source>
</evidence>
<accession>E9G1J1</accession>
<dbReference type="GO" id="GO:0000978">
    <property type="term" value="F:RNA polymerase II cis-regulatory region sequence-specific DNA binding"/>
    <property type="evidence" value="ECO:0000318"/>
    <property type="project" value="GO_Central"/>
</dbReference>
<feature type="compositionally biased region" description="Low complexity" evidence="9">
    <location>
        <begin position="72"/>
        <end position="87"/>
    </location>
</feature>
<feature type="region of interest" description="Disordered" evidence="9">
    <location>
        <begin position="143"/>
        <end position="162"/>
    </location>
</feature>
<dbReference type="FunFam" id="1.10.10.60:FF:000017">
    <property type="entry name" value="Homeobox protein antennapedia"/>
    <property type="match status" value="1"/>
</dbReference>
<dbReference type="KEGG" id="dpx:DAPPUDRAFT_347208"/>
<evidence type="ECO:0000313" key="11">
    <source>
        <dbReference type="EMBL" id="EFX86804.1"/>
    </source>
</evidence>
<evidence type="ECO:0000256" key="6">
    <source>
        <dbReference type="ARBA" id="ARBA00023242"/>
    </source>
</evidence>
<evidence type="ECO:0000256" key="2">
    <source>
        <dbReference type="ARBA" id="ARBA00009107"/>
    </source>
</evidence>
<feature type="DNA-binding region" description="Homeobox" evidence="7">
    <location>
        <begin position="576"/>
        <end position="635"/>
    </location>
</feature>
<feature type="compositionally biased region" description="Low complexity" evidence="9">
    <location>
        <begin position="351"/>
        <end position="368"/>
    </location>
</feature>
<dbReference type="OrthoDB" id="6159439at2759"/>
<feature type="compositionally biased region" description="Low complexity" evidence="9">
    <location>
        <begin position="454"/>
        <end position="469"/>
    </location>
</feature>
<dbReference type="SMART" id="SM00389">
    <property type="entry name" value="HOX"/>
    <property type="match status" value="1"/>
</dbReference>
<evidence type="ECO:0000256" key="1">
    <source>
        <dbReference type="ARBA" id="ARBA00004123"/>
    </source>
</evidence>
<dbReference type="GO" id="GO:0005634">
    <property type="term" value="C:nucleus"/>
    <property type="evidence" value="ECO:0000318"/>
    <property type="project" value="GO_Central"/>
</dbReference>
<dbReference type="InterPro" id="IPR020479">
    <property type="entry name" value="HD_metazoa"/>
</dbReference>
<keyword evidence="6 7" id="KW-0539">Nucleus</keyword>
<feature type="region of interest" description="Disordered" evidence="9">
    <location>
        <begin position="35"/>
        <end position="135"/>
    </location>
</feature>
<evidence type="ECO:0000256" key="8">
    <source>
        <dbReference type="RuleBase" id="RU000682"/>
    </source>
</evidence>
<dbReference type="AlphaFoldDB" id="E9G1J1"/>
<proteinExistence type="inferred from homology"/>
<dbReference type="InterPro" id="IPR001827">
    <property type="entry name" value="Homeobox_Antennapedia_CS"/>
</dbReference>
<feature type="region of interest" description="Disordered" evidence="9">
    <location>
        <begin position="329"/>
        <end position="371"/>
    </location>
</feature>
<dbReference type="Proteomes" id="UP000000305">
    <property type="component" value="Unassembled WGS sequence"/>
</dbReference>
<dbReference type="eggNOG" id="KOG0489">
    <property type="taxonomic scope" value="Eukaryota"/>
</dbReference>
<dbReference type="GO" id="GO:0000981">
    <property type="term" value="F:DNA-binding transcription factor activity, RNA polymerase II-specific"/>
    <property type="evidence" value="ECO:0000318"/>
    <property type="project" value="GO_Central"/>
</dbReference>
<keyword evidence="12" id="KW-1185">Reference proteome</keyword>
<evidence type="ECO:0000259" key="10">
    <source>
        <dbReference type="PROSITE" id="PS50071"/>
    </source>
</evidence>
<evidence type="ECO:0000256" key="4">
    <source>
        <dbReference type="ARBA" id="ARBA00023125"/>
    </source>
</evidence>
<dbReference type="GO" id="GO:0000122">
    <property type="term" value="P:negative regulation of transcription by RNA polymerase II"/>
    <property type="evidence" value="ECO:0000318"/>
    <property type="project" value="GO_Central"/>
</dbReference>
<dbReference type="Gene3D" id="1.10.10.60">
    <property type="entry name" value="Homeodomain-like"/>
    <property type="match status" value="1"/>
</dbReference>
<dbReference type="PANTHER" id="PTHR45659">
    <property type="entry name" value="HOMEOBOX PROTEIN HOX"/>
    <property type="match status" value="1"/>
</dbReference>
<organism evidence="11 12">
    <name type="scientific">Daphnia pulex</name>
    <name type="common">Water flea</name>
    <dbReference type="NCBI Taxonomy" id="6669"/>
    <lineage>
        <taxon>Eukaryota</taxon>
        <taxon>Metazoa</taxon>
        <taxon>Ecdysozoa</taxon>
        <taxon>Arthropoda</taxon>
        <taxon>Crustacea</taxon>
        <taxon>Branchiopoda</taxon>
        <taxon>Diplostraca</taxon>
        <taxon>Cladocera</taxon>
        <taxon>Anomopoda</taxon>
        <taxon>Daphniidae</taxon>
        <taxon>Daphnia</taxon>
    </lineage>
</organism>
<dbReference type="InterPro" id="IPR017970">
    <property type="entry name" value="Homeobox_CS"/>
</dbReference>
<dbReference type="HOGENOM" id="CLU_417539_0_0_1"/>
<evidence type="ECO:0000256" key="9">
    <source>
        <dbReference type="SAM" id="MobiDB-lite"/>
    </source>
</evidence>
<dbReference type="InterPro" id="IPR050296">
    <property type="entry name" value="Antp_homeobox"/>
</dbReference>
<feature type="compositionally biased region" description="Polar residues" evidence="9">
    <location>
        <begin position="96"/>
        <end position="106"/>
    </location>
</feature>
<dbReference type="PANTHER" id="PTHR45659:SF4">
    <property type="entry name" value="HOMEOBOX PROTEIN ABDOMINAL-A"/>
    <property type="match status" value="1"/>
</dbReference>
<sequence>MSSYYVSSYGGGGIGGSDVVQADHYHAPAPVHVSVATGHNNSGGGGVHHAHPGMTGSFESGPYDPSRIYHIQPQHHNQQQQQQQQQQQHHHQHQQMGCNQNYSQQGAYPGRYPPASAYAIHQQQQQQQHQHGKAAEAGGYFASVGQQQQQQQQQQHIRSHQQPVVIGQPEASGVVVTTQQQQQQQQHLYRPASPIISAMAPQHGSPPLGNYTGGVVVGQITKPLVVPCQVETSSSSSTSPQLSSISYGHPTSFQAQHHRQIVAGVAGQQQQQQQQQQQHLLSHQQYLIQQQQHSIVQQQSEHPVASYNNINASVVEGYQQHPAVAEMAGYQQQPNHSPPLMYNSNNNSRCASNGQMSNNNANNNYNGQQVCGHGPMASSAVSVSDGPVIADLDQLQQQQRQQQQQQQQQQHCVVNGKTLHPVSLGSGADNSQQQANQLLLHSAIQQQQAVESDQQPPQSQQQQQSAQRHAQQLLVPVGGGGLVIAGGGPVVSSAQEMTGQPDEMVQHVGDLHGDLHGAHGDVMMDHHHHLTIDLHQEHSPLDGSDHLPLDMDGESPPGSLHDSPLYPWMRSQFAERKRGRQTYTRFQTLELEKEFHFNRYLTRRRRIEIAHALCLTERQIKIWFQNRRMKWKKENKAKLDAGCLEGLLVEHVLSMPQ</sequence>
<comment type="similarity">
    <text evidence="2">Belongs to the Antp homeobox family.</text>
</comment>
<keyword evidence="5 7" id="KW-0371">Homeobox</keyword>
<dbReference type="EMBL" id="GL732529">
    <property type="protein sequence ID" value="EFX86804.1"/>
    <property type="molecule type" value="Genomic_DNA"/>
</dbReference>
<gene>
    <name evidence="11" type="primary">ANTP</name>
    <name evidence="11" type="ORF">DAPPUDRAFT_347208</name>
</gene>
<feature type="domain" description="Homeobox" evidence="10">
    <location>
        <begin position="574"/>
        <end position="634"/>
    </location>
</feature>
<protein>
    <submittedName>
        <fullName evidence="11">Putative homeotic Antennapedia protein</fullName>
    </submittedName>
</protein>
<comment type="subcellular location">
    <subcellularLocation>
        <location evidence="1 7 8">Nucleus</location>
    </subcellularLocation>
</comment>
<reference evidence="11 12" key="1">
    <citation type="journal article" date="2011" name="Science">
        <title>The ecoresponsive genome of Daphnia pulex.</title>
        <authorList>
            <person name="Colbourne J.K."/>
            <person name="Pfrender M.E."/>
            <person name="Gilbert D."/>
            <person name="Thomas W.K."/>
            <person name="Tucker A."/>
            <person name="Oakley T.H."/>
            <person name="Tokishita S."/>
            <person name="Aerts A."/>
            <person name="Arnold G.J."/>
            <person name="Basu M.K."/>
            <person name="Bauer D.J."/>
            <person name="Caceres C.E."/>
            <person name="Carmel L."/>
            <person name="Casola C."/>
            <person name="Choi J.H."/>
            <person name="Detter J.C."/>
            <person name="Dong Q."/>
            <person name="Dusheyko S."/>
            <person name="Eads B.D."/>
            <person name="Frohlich T."/>
            <person name="Geiler-Samerotte K.A."/>
            <person name="Gerlach D."/>
            <person name="Hatcher P."/>
            <person name="Jogdeo S."/>
            <person name="Krijgsveld J."/>
            <person name="Kriventseva E.V."/>
            <person name="Kultz D."/>
            <person name="Laforsch C."/>
            <person name="Lindquist E."/>
            <person name="Lopez J."/>
            <person name="Manak J.R."/>
            <person name="Muller J."/>
            <person name="Pangilinan J."/>
            <person name="Patwardhan R.P."/>
            <person name="Pitluck S."/>
            <person name="Pritham E.J."/>
            <person name="Rechtsteiner A."/>
            <person name="Rho M."/>
            <person name="Rogozin I.B."/>
            <person name="Sakarya O."/>
            <person name="Salamov A."/>
            <person name="Schaack S."/>
            <person name="Shapiro H."/>
            <person name="Shiga Y."/>
            <person name="Skalitzky C."/>
            <person name="Smith Z."/>
            <person name="Souvorov A."/>
            <person name="Sung W."/>
            <person name="Tang Z."/>
            <person name="Tsuchiya D."/>
            <person name="Tu H."/>
            <person name="Vos H."/>
            <person name="Wang M."/>
            <person name="Wolf Y.I."/>
            <person name="Yamagata H."/>
            <person name="Yamada T."/>
            <person name="Ye Y."/>
            <person name="Shaw J.R."/>
            <person name="Andrews J."/>
            <person name="Crease T.J."/>
            <person name="Tang H."/>
            <person name="Lucas S.M."/>
            <person name="Robertson H.M."/>
            <person name="Bork P."/>
            <person name="Koonin E.V."/>
            <person name="Zdobnov E.M."/>
            <person name="Grigoriev I.V."/>
            <person name="Lynch M."/>
            <person name="Boore J.L."/>
        </authorList>
    </citation>
    <scope>NUCLEOTIDE SEQUENCE [LARGE SCALE GENOMIC DNA]</scope>
</reference>
<dbReference type="InterPro" id="IPR009057">
    <property type="entry name" value="Homeodomain-like_sf"/>
</dbReference>
<dbReference type="PRINTS" id="PR00024">
    <property type="entry name" value="HOMEOBOX"/>
</dbReference>
<dbReference type="InParanoid" id="E9G1J1"/>
<feature type="compositionally biased region" description="Low complexity" evidence="9">
    <location>
        <begin position="146"/>
        <end position="155"/>
    </location>
</feature>
<evidence type="ECO:0000256" key="7">
    <source>
        <dbReference type="PROSITE-ProRule" id="PRU00108"/>
    </source>
</evidence>
<dbReference type="PROSITE" id="PS00027">
    <property type="entry name" value="HOMEOBOX_1"/>
    <property type="match status" value="1"/>
</dbReference>
<evidence type="ECO:0000313" key="12">
    <source>
        <dbReference type="Proteomes" id="UP000000305"/>
    </source>
</evidence>